<reference evidence="2" key="1">
    <citation type="submission" date="2022-08" db="EMBL/GenBank/DDBJ databases">
        <authorList>
            <consortium name="DOE Joint Genome Institute"/>
            <person name="Min B."/>
            <person name="Riley R."/>
            <person name="Sierra-Patev S."/>
            <person name="Naranjo-Ortiz M."/>
            <person name="Looney B."/>
            <person name="Konkel Z."/>
            <person name="Slot J.C."/>
            <person name="Sakamoto Y."/>
            <person name="Steenwyk J.L."/>
            <person name="Rokas A."/>
            <person name="Carro J."/>
            <person name="Camarero S."/>
            <person name="Ferreira P."/>
            <person name="Molpeceres G."/>
            <person name="Ruiz-Duenas F.J."/>
            <person name="Serrano A."/>
            <person name="Henrissat B."/>
            <person name="Drula E."/>
            <person name="Hughes K.W."/>
            <person name="Mata J.L."/>
            <person name="Ishikawa N.K."/>
            <person name="Vargas-Isla R."/>
            <person name="Ushijima S."/>
            <person name="Smith C.A."/>
            <person name="Ahrendt S."/>
            <person name="Andreopoulos W."/>
            <person name="He G."/>
            <person name="Labutti K."/>
            <person name="Lipzen A."/>
            <person name="Ng V."/>
            <person name="Sandor L."/>
            <person name="Barry K."/>
            <person name="Martinez A.T."/>
            <person name="Xiao Y."/>
            <person name="Gibbons J.G."/>
            <person name="Terashima K."/>
            <person name="Hibbett D.S."/>
            <person name="Grigoriev I.V."/>
        </authorList>
    </citation>
    <scope>NUCLEOTIDE SEQUENCE</scope>
    <source>
        <strain evidence="2">Sp2 HRB7682 ss15</strain>
    </source>
</reference>
<feature type="region of interest" description="Disordered" evidence="1">
    <location>
        <begin position="125"/>
        <end position="166"/>
    </location>
</feature>
<proteinExistence type="predicted"/>
<feature type="region of interest" description="Disordered" evidence="1">
    <location>
        <begin position="327"/>
        <end position="359"/>
    </location>
</feature>
<evidence type="ECO:0000313" key="2">
    <source>
        <dbReference type="EMBL" id="KAJ4473306.1"/>
    </source>
</evidence>
<feature type="region of interest" description="Disordered" evidence="1">
    <location>
        <begin position="203"/>
        <end position="228"/>
    </location>
</feature>
<evidence type="ECO:0000256" key="1">
    <source>
        <dbReference type="SAM" id="MobiDB-lite"/>
    </source>
</evidence>
<organism evidence="2 3">
    <name type="scientific">Lentinula lateritia</name>
    <dbReference type="NCBI Taxonomy" id="40482"/>
    <lineage>
        <taxon>Eukaryota</taxon>
        <taxon>Fungi</taxon>
        <taxon>Dikarya</taxon>
        <taxon>Basidiomycota</taxon>
        <taxon>Agaricomycotina</taxon>
        <taxon>Agaricomycetes</taxon>
        <taxon>Agaricomycetidae</taxon>
        <taxon>Agaricales</taxon>
        <taxon>Marasmiineae</taxon>
        <taxon>Omphalotaceae</taxon>
        <taxon>Lentinula</taxon>
    </lineage>
</organism>
<evidence type="ECO:0000313" key="3">
    <source>
        <dbReference type="Proteomes" id="UP001150238"/>
    </source>
</evidence>
<protein>
    <submittedName>
        <fullName evidence="2">Uncharacterized protein</fullName>
    </submittedName>
</protein>
<feature type="compositionally biased region" description="Low complexity" evidence="1">
    <location>
        <begin position="327"/>
        <end position="357"/>
    </location>
</feature>
<reference evidence="2" key="2">
    <citation type="journal article" date="2023" name="Proc. Natl. Acad. Sci. U.S.A.">
        <title>A global phylogenomic analysis of the shiitake genus Lentinula.</title>
        <authorList>
            <person name="Sierra-Patev S."/>
            <person name="Min B."/>
            <person name="Naranjo-Ortiz M."/>
            <person name="Looney B."/>
            <person name="Konkel Z."/>
            <person name="Slot J.C."/>
            <person name="Sakamoto Y."/>
            <person name="Steenwyk J.L."/>
            <person name="Rokas A."/>
            <person name="Carro J."/>
            <person name="Camarero S."/>
            <person name="Ferreira P."/>
            <person name="Molpeceres G."/>
            <person name="Ruiz-Duenas F.J."/>
            <person name="Serrano A."/>
            <person name="Henrissat B."/>
            <person name="Drula E."/>
            <person name="Hughes K.W."/>
            <person name="Mata J.L."/>
            <person name="Ishikawa N.K."/>
            <person name="Vargas-Isla R."/>
            <person name="Ushijima S."/>
            <person name="Smith C.A."/>
            <person name="Donoghue J."/>
            <person name="Ahrendt S."/>
            <person name="Andreopoulos W."/>
            <person name="He G."/>
            <person name="LaButti K."/>
            <person name="Lipzen A."/>
            <person name="Ng V."/>
            <person name="Riley R."/>
            <person name="Sandor L."/>
            <person name="Barry K."/>
            <person name="Martinez A.T."/>
            <person name="Xiao Y."/>
            <person name="Gibbons J.G."/>
            <person name="Terashima K."/>
            <person name="Grigoriev I.V."/>
            <person name="Hibbett D."/>
        </authorList>
    </citation>
    <scope>NUCLEOTIDE SEQUENCE</scope>
    <source>
        <strain evidence="2">Sp2 HRB7682 ss15</strain>
    </source>
</reference>
<sequence>MQKRACQATPGYIDINSDGKRLASMAYNQTMQEYDVSESEASTFNLMNCGTSEASSLVTLACNDIPQGGCLTYMYNGTSEDMTCQRCVDQSSVPPTACQTFMYNVTSGQVNPTNCNMVAAQADDTDTATNTGDEPDAGDETPDEPDAEQAASINVRDASSTNSSSVTPVSLVFRPLAKELEVEDTGSNNTWFNSTNTSGNSTSFNAASIDSDPDSTSPNNTSTTSANQTFTTTITVTSTSTSTGSSSSAVQSAAVASPSTTGMKVEVFNDSNETDAPPFSSSTDSSVSSTVTSSSANTTPTSSMMDADAVASSIAASSSTDMMAASFTTSSSSTGTSSVSASNSSSSNSPSATAAAAGLNARSTEPYLWQFKRFDQD</sequence>
<accession>A0A9W9DK18</accession>
<feature type="compositionally biased region" description="Low complexity" evidence="1">
    <location>
        <begin position="280"/>
        <end position="306"/>
    </location>
</feature>
<gene>
    <name evidence="2" type="ORF">C8J55DRAFT_519134</name>
</gene>
<name>A0A9W9DK18_9AGAR</name>
<dbReference type="EMBL" id="JANVFS010000025">
    <property type="protein sequence ID" value="KAJ4473306.1"/>
    <property type="molecule type" value="Genomic_DNA"/>
</dbReference>
<feature type="region of interest" description="Disordered" evidence="1">
    <location>
        <begin position="270"/>
        <end position="306"/>
    </location>
</feature>
<dbReference type="Proteomes" id="UP001150238">
    <property type="component" value="Unassembled WGS sequence"/>
</dbReference>
<dbReference type="AlphaFoldDB" id="A0A9W9DK18"/>
<comment type="caution">
    <text evidence="2">The sequence shown here is derived from an EMBL/GenBank/DDBJ whole genome shotgun (WGS) entry which is preliminary data.</text>
</comment>
<feature type="compositionally biased region" description="Acidic residues" evidence="1">
    <location>
        <begin position="133"/>
        <end position="147"/>
    </location>
</feature>